<dbReference type="GO" id="GO:0005634">
    <property type="term" value="C:nucleus"/>
    <property type="evidence" value="ECO:0007669"/>
    <property type="project" value="TreeGrafter"/>
</dbReference>
<gene>
    <name evidence="4" type="ORF">G210_5545</name>
</gene>
<feature type="compositionally biased region" description="Basic and acidic residues" evidence="2">
    <location>
        <begin position="186"/>
        <end position="206"/>
    </location>
</feature>
<feature type="compositionally biased region" description="Low complexity" evidence="2">
    <location>
        <begin position="15"/>
        <end position="24"/>
    </location>
</feature>
<dbReference type="eggNOG" id="ENOG502SCR7">
    <property type="taxonomic scope" value="Eukaryota"/>
</dbReference>
<dbReference type="Proteomes" id="UP000011777">
    <property type="component" value="Unassembled WGS sequence"/>
</dbReference>
<feature type="compositionally biased region" description="Basic and acidic residues" evidence="2">
    <location>
        <begin position="170"/>
        <end position="179"/>
    </location>
</feature>
<dbReference type="SUPFAM" id="SSF54928">
    <property type="entry name" value="RNA-binding domain, RBD"/>
    <property type="match status" value="1"/>
</dbReference>
<evidence type="ECO:0000256" key="1">
    <source>
        <dbReference type="ARBA" id="ARBA00022884"/>
    </source>
</evidence>
<accession>M3K4J2</accession>
<protein>
    <recommendedName>
        <fullName evidence="3">Chromatin target of PRMT1 protein C-terminal domain-containing protein</fullName>
    </recommendedName>
</protein>
<sequence>MSDILEQSLDDIIGQKKQQQSSSRRGGRFPSHRRDARRSRHHHHQQHQSHPYNRPQSSSSYRPSRKIPQQVLDLAHNRPTLRIKNIHSELNGEDLSNLFSSISPVDFVKFDDENDTVAYICFQDDCERNNVDAIAKFDGKKAMGKILIVENTVSLLDRIDPRSVNRGARPIRERGERGPRGGPRGGRRDHGRGGRERPSNHKKSAEELDAELNEYMGKTTESLDQQLDDYMGANKDDTKQPDEMNVD</sequence>
<dbReference type="InterPro" id="IPR051229">
    <property type="entry name" value="ALYREF_mRNA_export"/>
</dbReference>
<dbReference type="PANTHER" id="PTHR19965:SF82">
    <property type="entry name" value="THO COMPLEX SUBUNIT 4"/>
    <property type="match status" value="1"/>
</dbReference>
<feature type="compositionally biased region" description="Low complexity" evidence="2">
    <location>
        <begin position="48"/>
        <end position="62"/>
    </location>
</feature>
<dbReference type="InterPro" id="IPR035979">
    <property type="entry name" value="RBD_domain_sf"/>
</dbReference>
<dbReference type="EMBL" id="AOGT01000551">
    <property type="protein sequence ID" value="EMG49644.1"/>
    <property type="molecule type" value="Genomic_DNA"/>
</dbReference>
<name>M3K4J2_CANMX</name>
<dbReference type="AlphaFoldDB" id="M3K4J2"/>
<feature type="domain" description="Chromatin target of PRMT1 protein C-terminal" evidence="3">
    <location>
        <begin position="155"/>
        <end position="237"/>
    </location>
</feature>
<comment type="caution">
    <text evidence="4">The sequence shown here is derived from an EMBL/GenBank/DDBJ whole genome shotgun (WGS) entry which is preliminary data.</text>
</comment>
<feature type="region of interest" description="Disordered" evidence="2">
    <location>
        <begin position="1"/>
        <end position="65"/>
    </location>
</feature>
<dbReference type="SMART" id="SM01218">
    <property type="entry name" value="FoP_duplication"/>
    <property type="match status" value="1"/>
</dbReference>
<dbReference type="HOGENOM" id="CLU_1019408_0_0_1"/>
<feature type="compositionally biased region" description="Basic and acidic residues" evidence="2">
    <location>
        <begin position="234"/>
        <end position="247"/>
    </location>
</feature>
<dbReference type="GO" id="GO:0003729">
    <property type="term" value="F:mRNA binding"/>
    <property type="evidence" value="ECO:0007669"/>
    <property type="project" value="TreeGrafter"/>
</dbReference>
<evidence type="ECO:0000259" key="3">
    <source>
        <dbReference type="SMART" id="SM01218"/>
    </source>
</evidence>
<dbReference type="STRING" id="1245528.M3K4J2"/>
<keyword evidence="5" id="KW-1185">Reference proteome</keyword>
<dbReference type="PANTHER" id="PTHR19965">
    <property type="entry name" value="RNA AND EXPORT FACTOR BINDING PROTEIN"/>
    <property type="match status" value="1"/>
</dbReference>
<evidence type="ECO:0000256" key="2">
    <source>
        <dbReference type="SAM" id="MobiDB-lite"/>
    </source>
</evidence>
<proteinExistence type="predicted"/>
<feature type="compositionally biased region" description="Basic residues" evidence="2">
    <location>
        <begin position="25"/>
        <end position="47"/>
    </location>
</feature>
<dbReference type="OrthoDB" id="5382468at2759"/>
<keyword evidence="1" id="KW-0694">RNA-binding</keyword>
<evidence type="ECO:0000313" key="4">
    <source>
        <dbReference type="EMBL" id="EMG49644.1"/>
    </source>
</evidence>
<dbReference type="Gene3D" id="3.30.70.330">
    <property type="match status" value="1"/>
</dbReference>
<evidence type="ECO:0000313" key="5">
    <source>
        <dbReference type="Proteomes" id="UP000011777"/>
    </source>
</evidence>
<dbReference type="OMA" id="DTRNINH"/>
<organism evidence="4 5">
    <name type="scientific">Candida maltosa (strain Xu316)</name>
    <name type="common">Yeast</name>
    <dbReference type="NCBI Taxonomy" id="1245528"/>
    <lineage>
        <taxon>Eukaryota</taxon>
        <taxon>Fungi</taxon>
        <taxon>Dikarya</taxon>
        <taxon>Ascomycota</taxon>
        <taxon>Saccharomycotina</taxon>
        <taxon>Pichiomycetes</taxon>
        <taxon>Debaryomycetaceae</taxon>
        <taxon>Candida/Lodderomyces clade</taxon>
        <taxon>Candida</taxon>
    </lineage>
</organism>
<dbReference type="InterPro" id="IPR025715">
    <property type="entry name" value="FoP_C"/>
</dbReference>
<dbReference type="InterPro" id="IPR012677">
    <property type="entry name" value="Nucleotide-bd_a/b_plait_sf"/>
</dbReference>
<dbReference type="Pfam" id="PF13865">
    <property type="entry name" value="FoP_duplication"/>
    <property type="match status" value="1"/>
</dbReference>
<reference evidence="4 5" key="1">
    <citation type="submission" date="2013-02" db="EMBL/GenBank/DDBJ databases">
        <title>Genome sequence of Candida maltosa Xu316, a potential industrial strain for xylitol and ethanol production.</title>
        <authorList>
            <person name="Yu J."/>
            <person name="Wang Q."/>
            <person name="Geng X."/>
            <person name="Bao W."/>
            <person name="He P."/>
            <person name="Cai J."/>
        </authorList>
    </citation>
    <scope>NUCLEOTIDE SEQUENCE [LARGE SCALE GENOMIC DNA]</scope>
    <source>
        <strain evidence="5">Xu316</strain>
    </source>
</reference>
<feature type="region of interest" description="Disordered" evidence="2">
    <location>
        <begin position="166"/>
        <end position="247"/>
    </location>
</feature>